<dbReference type="InterPro" id="IPR007219">
    <property type="entry name" value="XnlR_reg_dom"/>
</dbReference>
<reference evidence="5" key="1">
    <citation type="journal article" date="2020" name="Stud. Mycol.">
        <title>101 Dothideomycetes genomes: a test case for predicting lifestyles and emergence of pathogens.</title>
        <authorList>
            <person name="Haridas S."/>
            <person name="Albert R."/>
            <person name="Binder M."/>
            <person name="Bloem J."/>
            <person name="Labutti K."/>
            <person name="Salamov A."/>
            <person name="Andreopoulos B."/>
            <person name="Baker S."/>
            <person name="Barry K."/>
            <person name="Bills G."/>
            <person name="Bluhm B."/>
            <person name="Cannon C."/>
            <person name="Castanera R."/>
            <person name="Culley D."/>
            <person name="Daum C."/>
            <person name="Ezra D."/>
            <person name="Gonzalez J."/>
            <person name="Henrissat B."/>
            <person name="Kuo A."/>
            <person name="Liang C."/>
            <person name="Lipzen A."/>
            <person name="Lutzoni F."/>
            <person name="Magnuson J."/>
            <person name="Mondo S."/>
            <person name="Nolan M."/>
            <person name="Ohm R."/>
            <person name="Pangilinan J."/>
            <person name="Park H.-J."/>
            <person name="Ramirez L."/>
            <person name="Alfaro M."/>
            <person name="Sun H."/>
            <person name="Tritt A."/>
            <person name="Yoshinaga Y."/>
            <person name="Zwiers L.-H."/>
            <person name="Turgeon B."/>
            <person name="Goodwin S."/>
            <person name="Spatafora J."/>
            <person name="Crous P."/>
            <person name="Grigoriev I."/>
        </authorList>
    </citation>
    <scope>NUCLEOTIDE SEQUENCE</scope>
    <source>
        <strain evidence="5">CBS 122368</strain>
    </source>
</reference>
<dbReference type="Proteomes" id="UP000800094">
    <property type="component" value="Unassembled WGS sequence"/>
</dbReference>
<evidence type="ECO:0000259" key="4">
    <source>
        <dbReference type="PROSITE" id="PS50048"/>
    </source>
</evidence>
<dbReference type="OrthoDB" id="3364175at2759"/>
<dbReference type="Pfam" id="PF00172">
    <property type="entry name" value="Zn_clus"/>
    <property type="match status" value="1"/>
</dbReference>
<dbReference type="PROSITE" id="PS50048">
    <property type="entry name" value="ZN2_CY6_FUNGAL_2"/>
    <property type="match status" value="1"/>
</dbReference>
<dbReference type="GO" id="GO:0000981">
    <property type="term" value="F:DNA-binding transcription factor activity, RNA polymerase II-specific"/>
    <property type="evidence" value="ECO:0007669"/>
    <property type="project" value="InterPro"/>
</dbReference>
<accession>A0A6A6HVG1</accession>
<dbReference type="AlphaFoldDB" id="A0A6A6HVG1"/>
<dbReference type="CDD" id="cd12148">
    <property type="entry name" value="fungal_TF_MHR"/>
    <property type="match status" value="1"/>
</dbReference>
<dbReference type="GO" id="GO:0008270">
    <property type="term" value="F:zinc ion binding"/>
    <property type="evidence" value="ECO:0007669"/>
    <property type="project" value="InterPro"/>
</dbReference>
<evidence type="ECO:0000256" key="1">
    <source>
        <dbReference type="ARBA" id="ARBA00022723"/>
    </source>
</evidence>
<dbReference type="EMBL" id="ML987211">
    <property type="protein sequence ID" value="KAF2241553.1"/>
    <property type="molecule type" value="Genomic_DNA"/>
</dbReference>
<protein>
    <recommendedName>
        <fullName evidence="4">Zn(2)-C6 fungal-type domain-containing protein</fullName>
    </recommendedName>
</protein>
<evidence type="ECO:0000313" key="6">
    <source>
        <dbReference type="Proteomes" id="UP000800094"/>
    </source>
</evidence>
<dbReference type="SUPFAM" id="SSF57701">
    <property type="entry name" value="Zn2/Cys6 DNA-binding domain"/>
    <property type="match status" value="1"/>
</dbReference>
<evidence type="ECO:0000256" key="2">
    <source>
        <dbReference type="ARBA" id="ARBA00023242"/>
    </source>
</evidence>
<dbReference type="InterPro" id="IPR052783">
    <property type="entry name" value="Metabolic/Drug-Res_Regulator"/>
</dbReference>
<keyword evidence="1" id="KW-0479">Metal-binding</keyword>
<organism evidence="5 6">
    <name type="scientific">Trematosphaeria pertusa</name>
    <dbReference type="NCBI Taxonomy" id="390896"/>
    <lineage>
        <taxon>Eukaryota</taxon>
        <taxon>Fungi</taxon>
        <taxon>Dikarya</taxon>
        <taxon>Ascomycota</taxon>
        <taxon>Pezizomycotina</taxon>
        <taxon>Dothideomycetes</taxon>
        <taxon>Pleosporomycetidae</taxon>
        <taxon>Pleosporales</taxon>
        <taxon>Massarineae</taxon>
        <taxon>Trematosphaeriaceae</taxon>
        <taxon>Trematosphaeria</taxon>
    </lineage>
</organism>
<dbReference type="GO" id="GO:0006351">
    <property type="term" value="P:DNA-templated transcription"/>
    <property type="evidence" value="ECO:0007669"/>
    <property type="project" value="InterPro"/>
</dbReference>
<dbReference type="InterPro" id="IPR001138">
    <property type="entry name" value="Zn2Cys6_DnaBD"/>
</dbReference>
<keyword evidence="6" id="KW-1185">Reference proteome</keyword>
<sequence length="677" mass="75170">PAKRTRVSRACDQCRTAREKCDGGQPICQTCTSCKRPCTYTSPPKKRGIQPGYIRTLELALTWLFQNTGCEALLNQKLAQERSVLLGRDTKESNKLHKAWRRSRFCKDVDKLLSGQQITSPDVAHEDSDSESDDLSLHNHLPSLAPQEDARPSGSVQPPFIPARKVPLDAFSPHDTDTTTTMSLPPNSWRLLDIYFAFTQSWLPICERPDTLKLSYSYPEIGLVLSSAMPNSGDHAELWSILAVASHQSRPECPETAVATESESLYSVARSLIPDERGLLGVGHVKAMVNLAIVQLGRANFEAAWLLVGSASRTLLALEQSPQPVGSRWKHLLGACFLLDNLLSSQLHRRRYLEVFDLRRFGPIEEDGLEEWQPWSSPLHPSLSHGSRTPLLSLSSFNRLLEITDMLSSSEQPADTGLPSEQVLGQLNSWKASLPPTLEYIRDERKHTPLNPPAVLLQLSHLYTCFALSPSQPVLTQILDLLERYSDQFGVAALPPVSHCFLQSLQRSSMYLALEATLQFRLESIRLGISSTWSSTSREALGATPVPTNAQARPSVVENPIPTPESLQVPFDSPYAPARNQSDPRTPNFDPLRRDFFSPSLYQHKSTTSRDIESFFDELASLDGAEIVDNQPQFMQNLGFAPDASMADFLAADLSQYLPMASTTFMPQGNNGPTQLD</sequence>
<proteinExistence type="predicted"/>
<evidence type="ECO:0000313" key="5">
    <source>
        <dbReference type="EMBL" id="KAF2241553.1"/>
    </source>
</evidence>
<feature type="non-terminal residue" evidence="5">
    <location>
        <position position="1"/>
    </location>
</feature>
<dbReference type="Pfam" id="PF04082">
    <property type="entry name" value="Fungal_trans"/>
    <property type="match status" value="1"/>
</dbReference>
<dbReference type="GeneID" id="54576002"/>
<dbReference type="RefSeq" id="XP_033676557.1">
    <property type="nucleotide sequence ID" value="XM_033822672.1"/>
</dbReference>
<feature type="domain" description="Zn(2)-C6 fungal-type" evidence="4">
    <location>
        <begin position="10"/>
        <end position="40"/>
    </location>
</feature>
<feature type="region of interest" description="Disordered" evidence="3">
    <location>
        <begin position="117"/>
        <end position="159"/>
    </location>
</feature>
<feature type="region of interest" description="Disordered" evidence="3">
    <location>
        <begin position="538"/>
        <end position="591"/>
    </location>
</feature>
<dbReference type="InterPro" id="IPR036864">
    <property type="entry name" value="Zn2-C6_fun-type_DNA-bd_sf"/>
</dbReference>
<gene>
    <name evidence="5" type="ORF">BU26DRAFT_388168</name>
</gene>
<dbReference type="CDD" id="cd00067">
    <property type="entry name" value="GAL4"/>
    <property type="match status" value="1"/>
</dbReference>
<dbReference type="Gene3D" id="4.10.240.10">
    <property type="entry name" value="Zn(2)-C6 fungal-type DNA-binding domain"/>
    <property type="match status" value="1"/>
</dbReference>
<dbReference type="PANTHER" id="PTHR47655">
    <property type="entry name" value="QUINIC ACID UTILIZATION ACTIVATOR"/>
    <property type="match status" value="1"/>
</dbReference>
<dbReference type="GO" id="GO:0003677">
    <property type="term" value="F:DNA binding"/>
    <property type="evidence" value="ECO:0007669"/>
    <property type="project" value="InterPro"/>
</dbReference>
<feature type="non-terminal residue" evidence="5">
    <location>
        <position position="677"/>
    </location>
</feature>
<dbReference type="PANTHER" id="PTHR47655:SF2">
    <property type="entry name" value="QUINIC ACID UTILIZATION ACTIVATOR"/>
    <property type="match status" value="1"/>
</dbReference>
<name>A0A6A6HVG1_9PLEO</name>
<dbReference type="PROSITE" id="PS00463">
    <property type="entry name" value="ZN2_CY6_FUNGAL_1"/>
    <property type="match status" value="1"/>
</dbReference>
<dbReference type="SMART" id="SM00066">
    <property type="entry name" value="GAL4"/>
    <property type="match status" value="1"/>
</dbReference>
<evidence type="ECO:0000256" key="3">
    <source>
        <dbReference type="SAM" id="MobiDB-lite"/>
    </source>
</evidence>
<keyword evidence="2" id="KW-0539">Nucleus</keyword>
<dbReference type="GO" id="GO:0045944">
    <property type="term" value="P:positive regulation of transcription by RNA polymerase II"/>
    <property type="evidence" value="ECO:0007669"/>
    <property type="project" value="TreeGrafter"/>
</dbReference>